<dbReference type="InterPro" id="IPR036890">
    <property type="entry name" value="HATPase_C_sf"/>
</dbReference>
<proteinExistence type="predicted"/>
<dbReference type="SMART" id="SM00387">
    <property type="entry name" value="HATPase_c"/>
    <property type="match status" value="1"/>
</dbReference>
<dbReference type="EC" id="2.7.13.3" evidence="2"/>
<dbReference type="Gene3D" id="3.30.565.10">
    <property type="entry name" value="Histidine kinase-like ATPase, C-terminal domain"/>
    <property type="match status" value="1"/>
</dbReference>
<evidence type="ECO:0000256" key="1">
    <source>
        <dbReference type="ARBA" id="ARBA00000085"/>
    </source>
</evidence>
<comment type="caution">
    <text evidence="8">The sequence shown here is derived from an EMBL/GenBank/DDBJ whole genome shotgun (WGS) entry which is preliminary data.</text>
</comment>
<dbReference type="InterPro" id="IPR003594">
    <property type="entry name" value="HATPase_dom"/>
</dbReference>
<dbReference type="Pfam" id="PF02518">
    <property type="entry name" value="HATPase_c"/>
    <property type="match status" value="1"/>
</dbReference>
<dbReference type="SUPFAM" id="SSF55874">
    <property type="entry name" value="ATPase domain of HSP90 chaperone/DNA topoisomerase II/histidine kinase"/>
    <property type="match status" value="1"/>
</dbReference>
<protein>
    <recommendedName>
        <fullName evidence="2">histidine kinase</fullName>
        <ecNumber evidence="2">2.7.13.3</ecNumber>
    </recommendedName>
</protein>
<dbReference type="PROSITE" id="PS50109">
    <property type="entry name" value="HIS_KIN"/>
    <property type="match status" value="1"/>
</dbReference>
<evidence type="ECO:0000313" key="9">
    <source>
        <dbReference type="Proteomes" id="UP000824065"/>
    </source>
</evidence>
<dbReference type="Proteomes" id="UP000824065">
    <property type="component" value="Unassembled WGS sequence"/>
</dbReference>
<evidence type="ECO:0000256" key="5">
    <source>
        <dbReference type="ARBA" id="ARBA00022777"/>
    </source>
</evidence>
<gene>
    <name evidence="8" type="ORF">H9725_05940</name>
</gene>
<dbReference type="PANTHER" id="PTHR44936:SF9">
    <property type="entry name" value="SENSOR PROTEIN CREC"/>
    <property type="match status" value="1"/>
</dbReference>
<dbReference type="EMBL" id="DXBJ01000041">
    <property type="protein sequence ID" value="HIZ58102.1"/>
    <property type="molecule type" value="Genomic_DNA"/>
</dbReference>
<feature type="domain" description="Histidine kinase" evidence="7">
    <location>
        <begin position="34"/>
        <end position="253"/>
    </location>
</feature>
<organism evidence="8 9">
    <name type="scientific">Candidatus Faecalibacterium gallistercoris</name>
    <dbReference type="NCBI Taxonomy" id="2838579"/>
    <lineage>
        <taxon>Bacteria</taxon>
        <taxon>Bacillati</taxon>
        <taxon>Bacillota</taxon>
        <taxon>Clostridia</taxon>
        <taxon>Eubacteriales</taxon>
        <taxon>Oscillospiraceae</taxon>
        <taxon>Faecalibacterium</taxon>
    </lineage>
</organism>
<comment type="catalytic activity">
    <reaction evidence="1">
        <text>ATP + protein L-histidine = ADP + protein N-phospho-L-histidine.</text>
        <dbReference type="EC" id="2.7.13.3"/>
    </reaction>
</comment>
<dbReference type="GO" id="GO:0000160">
    <property type="term" value="P:phosphorelay signal transduction system"/>
    <property type="evidence" value="ECO:0007669"/>
    <property type="project" value="UniProtKB-KW"/>
</dbReference>
<dbReference type="GO" id="GO:0004673">
    <property type="term" value="F:protein histidine kinase activity"/>
    <property type="evidence" value="ECO:0007669"/>
    <property type="project" value="UniProtKB-EC"/>
</dbReference>
<dbReference type="InterPro" id="IPR005467">
    <property type="entry name" value="His_kinase_dom"/>
</dbReference>
<keyword evidence="5 8" id="KW-0418">Kinase</keyword>
<reference evidence="8" key="2">
    <citation type="submission" date="2021-04" db="EMBL/GenBank/DDBJ databases">
        <authorList>
            <person name="Gilroy R."/>
        </authorList>
    </citation>
    <scope>NUCLEOTIDE SEQUENCE</scope>
    <source>
        <strain evidence="8">ChiBcec16-3735</strain>
    </source>
</reference>
<keyword evidence="4" id="KW-0808">Transferase</keyword>
<keyword evidence="3" id="KW-0597">Phosphoprotein</keyword>
<reference evidence="8" key="1">
    <citation type="journal article" date="2021" name="PeerJ">
        <title>Extensive microbial diversity within the chicken gut microbiome revealed by metagenomics and culture.</title>
        <authorList>
            <person name="Gilroy R."/>
            <person name="Ravi A."/>
            <person name="Getino M."/>
            <person name="Pursley I."/>
            <person name="Horton D.L."/>
            <person name="Alikhan N.F."/>
            <person name="Baker D."/>
            <person name="Gharbi K."/>
            <person name="Hall N."/>
            <person name="Watson M."/>
            <person name="Adriaenssens E.M."/>
            <person name="Foster-Nyarko E."/>
            <person name="Jarju S."/>
            <person name="Secka A."/>
            <person name="Antonio M."/>
            <person name="Oren A."/>
            <person name="Chaudhuri R.R."/>
            <person name="La Ragione R."/>
            <person name="Hildebrand F."/>
            <person name="Pallen M.J."/>
        </authorList>
    </citation>
    <scope>NUCLEOTIDE SEQUENCE</scope>
    <source>
        <strain evidence="8">ChiBcec16-3735</strain>
    </source>
</reference>
<sequence length="304" mass="33540">MNESPSLPHAYDGQAHADPDALQKDLLERFPAYAFESECQRSLDMIALCQRYLSHLAQDRDGPEADEMRQTLSDLAVAANRLDRNLSSLTSLLRCAQQTEAPQWEPVELCAFAQTLCAEQELLQKALGVRLALDCGGLDELTVQADRRYLTRICLHLISNAVRACTPGGGRIDLTLRADGRGGAVFSVTDTGCGLPDGTPRSQQENRSHFLGTTKSGLLLCREYCRLAGWTLELRPRAAGHGAEALLTLPARPAFGQTPVLRSCDESDARRDARRLWFDLAFELQCLPGLETVHFEPPPSLRQI</sequence>
<evidence type="ECO:0000256" key="6">
    <source>
        <dbReference type="ARBA" id="ARBA00023012"/>
    </source>
</evidence>
<evidence type="ECO:0000313" key="8">
    <source>
        <dbReference type="EMBL" id="HIZ58102.1"/>
    </source>
</evidence>
<keyword evidence="6" id="KW-0902">Two-component regulatory system</keyword>
<name>A0A9D2FGK9_9FIRM</name>
<dbReference type="AlphaFoldDB" id="A0A9D2FGK9"/>
<evidence type="ECO:0000256" key="4">
    <source>
        <dbReference type="ARBA" id="ARBA00022679"/>
    </source>
</evidence>
<evidence type="ECO:0000256" key="2">
    <source>
        <dbReference type="ARBA" id="ARBA00012438"/>
    </source>
</evidence>
<accession>A0A9D2FGK9</accession>
<dbReference type="InterPro" id="IPR050980">
    <property type="entry name" value="2C_sensor_his_kinase"/>
</dbReference>
<evidence type="ECO:0000259" key="7">
    <source>
        <dbReference type="PROSITE" id="PS50109"/>
    </source>
</evidence>
<evidence type="ECO:0000256" key="3">
    <source>
        <dbReference type="ARBA" id="ARBA00022553"/>
    </source>
</evidence>
<dbReference type="PANTHER" id="PTHR44936">
    <property type="entry name" value="SENSOR PROTEIN CREC"/>
    <property type="match status" value="1"/>
</dbReference>